<evidence type="ECO:0000256" key="3">
    <source>
        <dbReference type="ARBA" id="ARBA00022833"/>
    </source>
</evidence>
<dbReference type="InterPro" id="IPR032466">
    <property type="entry name" value="Metal_Hydrolase"/>
</dbReference>
<evidence type="ECO:0000259" key="4">
    <source>
        <dbReference type="Pfam" id="PF01979"/>
    </source>
</evidence>
<dbReference type="Proteomes" id="UP001570511">
    <property type="component" value="Unassembled WGS sequence"/>
</dbReference>
<evidence type="ECO:0000256" key="1">
    <source>
        <dbReference type="ARBA" id="ARBA00022723"/>
    </source>
</evidence>
<name>A0ABD5MF83_9EURY</name>
<dbReference type="SUPFAM" id="SSF51556">
    <property type="entry name" value="Metallo-dependent hydrolases"/>
    <property type="match status" value="1"/>
</dbReference>
<reference evidence="6 7" key="1">
    <citation type="submission" date="2024-08" db="EMBL/GenBank/DDBJ databases">
        <title>Halobellus sp. MBLA0158 whole genome sequence.</title>
        <authorList>
            <person name="Hwang C.Y."/>
            <person name="Cho E.-S."/>
            <person name="Seo M.-J."/>
        </authorList>
    </citation>
    <scope>NUCLEOTIDE SEQUENCE [LARGE SCALE GENOMIC DNA]</scope>
    <source>
        <strain evidence="6 7">MBLA0158</strain>
    </source>
</reference>
<dbReference type="SUPFAM" id="SSF51338">
    <property type="entry name" value="Composite domain of metallo-dependent hydrolases"/>
    <property type="match status" value="1"/>
</dbReference>
<keyword evidence="1" id="KW-0479">Metal-binding</keyword>
<dbReference type="PANTHER" id="PTHR43794:SF11">
    <property type="entry name" value="AMIDOHYDROLASE-RELATED DOMAIN-CONTAINING PROTEIN"/>
    <property type="match status" value="1"/>
</dbReference>
<keyword evidence="3" id="KW-0862">Zinc</keyword>
<keyword evidence="2" id="KW-0378">Hydrolase</keyword>
<dbReference type="Gene3D" id="2.30.40.10">
    <property type="entry name" value="Urease, subunit C, domain 1"/>
    <property type="match status" value="1"/>
</dbReference>
<dbReference type="InterPro" id="IPR054418">
    <property type="entry name" value="MQNX/HUTI_composite_N"/>
</dbReference>
<feature type="domain" description="Aminodeoxyfutalosine deaminase/Imidazolonepropionase-like composite" evidence="5">
    <location>
        <begin position="18"/>
        <end position="42"/>
    </location>
</feature>
<organism evidence="6 7">
    <name type="scientific">Halobellus rubicundus</name>
    <dbReference type="NCBI Taxonomy" id="2996466"/>
    <lineage>
        <taxon>Archaea</taxon>
        <taxon>Methanobacteriati</taxon>
        <taxon>Methanobacteriota</taxon>
        <taxon>Stenosarchaea group</taxon>
        <taxon>Halobacteria</taxon>
        <taxon>Halobacteriales</taxon>
        <taxon>Haloferacaceae</taxon>
        <taxon>Halobellus</taxon>
    </lineage>
</organism>
<dbReference type="GO" id="GO:0046872">
    <property type="term" value="F:metal ion binding"/>
    <property type="evidence" value="ECO:0007669"/>
    <property type="project" value="UniProtKB-KW"/>
</dbReference>
<protein>
    <submittedName>
        <fullName evidence="6">5'-deoxyadenosine deaminase</fullName>
    </submittedName>
</protein>
<keyword evidence="7" id="KW-1185">Reference proteome</keyword>
<dbReference type="InterPro" id="IPR006680">
    <property type="entry name" value="Amidohydro-rel"/>
</dbReference>
<evidence type="ECO:0000313" key="6">
    <source>
        <dbReference type="EMBL" id="MFA1612538.1"/>
    </source>
</evidence>
<sequence>MLLSGTVVADHRTVIDEGAVVVVDDKIAAVGPAADLREEFPDHEHRAFDLLTPGFVQTHVHSVQSPGRGLADDTDLFEWLEDHILPIEAGLTGDELALASTLSYVELLTNGTTCCIDHLTVDHAARAFEAAAETGIRGVLGKALMDRNAPDGLQEPTEAALSETRSLVERHHRSNGDRLRYAVTPRFTPTCSTACLRGAREIADDYEAVRIHTHASEHDSVIENVTAERGMGDVEWLHEVGLTGEDVVLAHVILTSERERDLLAETGTHVAHCPSSNMKVGAGIAPVVDYLDRGINVALGNDGAPVNNTLDPLAEMRQAALLQKVAHEDPRVLPAETAFRMATRNGAAAAGFENVGALREGWRADVVGIRTDTSRGVPLHDVYSYLVYAATGEDVRFTMVDGEVVVEDGAVVSVDTERVYRRAREAFEGRSWGA</sequence>
<dbReference type="NCBIfam" id="NF005557">
    <property type="entry name" value="PRK07228.1"/>
    <property type="match status" value="1"/>
</dbReference>
<dbReference type="Gene3D" id="3.20.20.140">
    <property type="entry name" value="Metal-dependent hydrolases"/>
    <property type="match status" value="1"/>
</dbReference>
<proteinExistence type="predicted"/>
<evidence type="ECO:0000259" key="5">
    <source>
        <dbReference type="Pfam" id="PF22039"/>
    </source>
</evidence>
<evidence type="ECO:0000256" key="2">
    <source>
        <dbReference type="ARBA" id="ARBA00022801"/>
    </source>
</evidence>
<dbReference type="Pfam" id="PF01979">
    <property type="entry name" value="Amidohydro_1"/>
    <property type="match status" value="1"/>
</dbReference>
<comment type="caution">
    <text evidence="6">The sequence shown here is derived from an EMBL/GenBank/DDBJ whole genome shotgun (WGS) entry which is preliminary data.</text>
</comment>
<dbReference type="AlphaFoldDB" id="A0ABD5MF83"/>
<dbReference type="InterPro" id="IPR011059">
    <property type="entry name" value="Metal-dep_hydrolase_composite"/>
</dbReference>
<gene>
    <name evidence="6" type="ORF">OS889_16260</name>
</gene>
<evidence type="ECO:0000313" key="7">
    <source>
        <dbReference type="Proteomes" id="UP001570511"/>
    </source>
</evidence>
<dbReference type="CDD" id="cd01298">
    <property type="entry name" value="ATZ_TRZ_like"/>
    <property type="match status" value="1"/>
</dbReference>
<dbReference type="RefSeq" id="WP_372391824.1">
    <property type="nucleotide sequence ID" value="NZ_JBGNYA010000002.1"/>
</dbReference>
<dbReference type="PANTHER" id="PTHR43794">
    <property type="entry name" value="AMINOHYDROLASE SSNA-RELATED"/>
    <property type="match status" value="1"/>
</dbReference>
<dbReference type="Pfam" id="PF22039">
    <property type="entry name" value="HUTI_composite_bact"/>
    <property type="match status" value="1"/>
</dbReference>
<dbReference type="InterPro" id="IPR050287">
    <property type="entry name" value="MTA/SAH_deaminase"/>
</dbReference>
<accession>A0ABD5MF83</accession>
<feature type="domain" description="Amidohydrolase-related" evidence="4">
    <location>
        <begin position="51"/>
        <end position="405"/>
    </location>
</feature>
<dbReference type="GO" id="GO:0016787">
    <property type="term" value="F:hydrolase activity"/>
    <property type="evidence" value="ECO:0007669"/>
    <property type="project" value="UniProtKB-KW"/>
</dbReference>
<dbReference type="EMBL" id="JBGNYA010000002">
    <property type="protein sequence ID" value="MFA1612538.1"/>
    <property type="molecule type" value="Genomic_DNA"/>
</dbReference>